<dbReference type="PROSITE" id="PS50003">
    <property type="entry name" value="PH_DOMAIN"/>
    <property type="match status" value="1"/>
</dbReference>
<dbReference type="Pfam" id="PF00621">
    <property type="entry name" value="RhoGEF"/>
    <property type="match status" value="1"/>
</dbReference>
<accession>K5W5W6</accession>
<dbReference type="GeneID" id="18826521"/>
<dbReference type="PROSITE" id="PS50178">
    <property type="entry name" value="ZF_FYVE"/>
    <property type="match status" value="1"/>
</dbReference>
<evidence type="ECO:0000256" key="5">
    <source>
        <dbReference type="ARBA" id="ARBA00022771"/>
    </source>
</evidence>
<dbReference type="GO" id="GO:0008270">
    <property type="term" value="F:zinc ion binding"/>
    <property type="evidence" value="ECO:0007669"/>
    <property type="project" value="UniProtKB-KW"/>
</dbReference>
<keyword evidence="4" id="KW-0479">Metal-binding</keyword>
<dbReference type="InterPro" id="IPR013083">
    <property type="entry name" value="Znf_RING/FYVE/PHD"/>
</dbReference>
<proteinExistence type="predicted"/>
<dbReference type="SUPFAM" id="SSF57903">
    <property type="entry name" value="FYVE/PHD zinc finger"/>
    <property type="match status" value="1"/>
</dbReference>
<dbReference type="KEGG" id="abp:AGABI1DRAFT126553"/>
<dbReference type="Gene3D" id="3.30.40.10">
    <property type="entry name" value="Zinc/RING finger domain, C3HC4 (zinc finger)"/>
    <property type="match status" value="1"/>
</dbReference>
<dbReference type="eggNOG" id="KOG4424">
    <property type="taxonomic scope" value="Eukaryota"/>
</dbReference>
<dbReference type="Gene3D" id="1.20.900.10">
    <property type="entry name" value="Dbl homology (DH) domain"/>
    <property type="match status" value="1"/>
</dbReference>
<feature type="region of interest" description="Disordered" evidence="9">
    <location>
        <begin position="958"/>
        <end position="1014"/>
    </location>
</feature>
<evidence type="ECO:0000256" key="7">
    <source>
        <dbReference type="ARBA" id="ARBA00023212"/>
    </source>
</evidence>
<dbReference type="InterPro" id="IPR001849">
    <property type="entry name" value="PH_domain"/>
</dbReference>
<evidence type="ECO:0000256" key="2">
    <source>
        <dbReference type="ARBA" id="ARBA00022490"/>
    </source>
</evidence>
<evidence type="ECO:0008006" key="15">
    <source>
        <dbReference type="Google" id="ProtNLM"/>
    </source>
</evidence>
<evidence type="ECO:0000256" key="4">
    <source>
        <dbReference type="ARBA" id="ARBA00022723"/>
    </source>
</evidence>
<evidence type="ECO:0000256" key="9">
    <source>
        <dbReference type="SAM" id="MobiDB-lite"/>
    </source>
</evidence>
<evidence type="ECO:0000313" key="14">
    <source>
        <dbReference type="Proteomes" id="UP000008493"/>
    </source>
</evidence>
<dbReference type="InterPro" id="IPR017455">
    <property type="entry name" value="Znf_FYVE-rel"/>
</dbReference>
<dbReference type="CDD" id="cd00160">
    <property type="entry name" value="RhoGEF"/>
    <property type="match status" value="1"/>
</dbReference>
<dbReference type="PANTHER" id="PTHR12673">
    <property type="entry name" value="FACIOGENITAL DYSPLASIA PROTEIN"/>
    <property type="match status" value="1"/>
</dbReference>
<dbReference type="OrthoDB" id="660555at2759"/>
<dbReference type="SUPFAM" id="SSF48065">
    <property type="entry name" value="DBL homology domain (DH-domain)"/>
    <property type="match status" value="1"/>
</dbReference>
<keyword evidence="2" id="KW-0963">Cytoplasm</keyword>
<organism evidence="13 14">
    <name type="scientific">Agaricus bisporus var. burnettii (strain JB137-S8 / ATCC MYA-4627 / FGSC 10392)</name>
    <name type="common">White button mushroom</name>
    <dbReference type="NCBI Taxonomy" id="597362"/>
    <lineage>
        <taxon>Eukaryota</taxon>
        <taxon>Fungi</taxon>
        <taxon>Dikarya</taxon>
        <taxon>Basidiomycota</taxon>
        <taxon>Agaricomycotina</taxon>
        <taxon>Agaricomycetes</taxon>
        <taxon>Agaricomycetidae</taxon>
        <taxon>Agaricales</taxon>
        <taxon>Agaricineae</taxon>
        <taxon>Agaricaceae</taxon>
        <taxon>Agaricus</taxon>
    </lineage>
</organism>
<dbReference type="GO" id="GO:0005856">
    <property type="term" value="C:cytoskeleton"/>
    <property type="evidence" value="ECO:0007669"/>
    <property type="project" value="UniProtKB-SubCell"/>
</dbReference>
<dbReference type="PANTHER" id="PTHR12673:SF159">
    <property type="entry name" value="LD03170P"/>
    <property type="match status" value="1"/>
</dbReference>
<evidence type="ECO:0000313" key="13">
    <source>
        <dbReference type="EMBL" id="EKM82219.1"/>
    </source>
</evidence>
<dbReference type="InParanoid" id="K5W5W6"/>
<dbReference type="SUPFAM" id="SSF50729">
    <property type="entry name" value="PH domain-like"/>
    <property type="match status" value="1"/>
</dbReference>
<reference evidence="14" key="1">
    <citation type="journal article" date="2012" name="Proc. Natl. Acad. Sci. U.S.A.">
        <title>Genome sequence of the button mushroom Agaricus bisporus reveals mechanisms governing adaptation to a humic-rich ecological niche.</title>
        <authorList>
            <person name="Morin E."/>
            <person name="Kohler A."/>
            <person name="Baker A.R."/>
            <person name="Foulongne-Oriol M."/>
            <person name="Lombard V."/>
            <person name="Nagy L.G."/>
            <person name="Ohm R.A."/>
            <person name="Patyshakuliyeva A."/>
            <person name="Brun A."/>
            <person name="Aerts A.L."/>
            <person name="Bailey A.M."/>
            <person name="Billette C."/>
            <person name="Coutinho P.M."/>
            <person name="Deakin G."/>
            <person name="Doddapaneni H."/>
            <person name="Floudas D."/>
            <person name="Grimwood J."/>
            <person name="Hilden K."/>
            <person name="Kuees U."/>
            <person name="LaButti K.M."/>
            <person name="Lapidus A."/>
            <person name="Lindquist E.A."/>
            <person name="Lucas S.M."/>
            <person name="Murat C."/>
            <person name="Riley R.W."/>
            <person name="Salamov A.A."/>
            <person name="Schmutz J."/>
            <person name="Subramanian V."/>
            <person name="Woesten H.A.B."/>
            <person name="Xu J."/>
            <person name="Eastwood D.C."/>
            <person name="Foster G.D."/>
            <person name="Sonnenberg A.S."/>
            <person name="Cullen D."/>
            <person name="de Vries R.P."/>
            <person name="Lundell T."/>
            <person name="Hibbett D.S."/>
            <person name="Henrissat B."/>
            <person name="Burton K.S."/>
            <person name="Kerrigan R.W."/>
            <person name="Challen M.P."/>
            <person name="Grigoriev I.V."/>
            <person name="Martin F."/>
        </authorList>
    </citation>
    <scope>NUCLEOTIDE SEQUENCE [LARGE SCALE GENOMIC DNA]</scope>
    <source>
        <strain evidence="14">JB137-S8 / ATCC MYA-4627 / FGSC 10392</strain>
    </source>
</reference>
<dbReference type="STRING" id="597362.K5W5W6"/>
<evidence type="ECO:0000259" key="11">
    <source>
        <dbReference type="PROSITE" id="PS50010"/>
    </source>
</evidence>
<dbReference type="GO" id="GO:0005085">
    <property type="term" value="F:guanyl-nucleotide exchange factor activity"/>
    <property type="evidence" value="ECO:0007669"/>
    <property type="project" value="UniProtKB-KW"/>
</dbReference>
<dbReference type="InterPro" id="IPR000306">
    <property type="entry name" value="Znf_FYVE"/>
</dbReference>
<dbReference type="PROSITE" id="PS50010">
    <property type="entry name" value="DH_2"/>
    <property type="match status" value="1"/>
</dbReference>
<dbReference type="OMA" id="ACYDTVF"/>
<evidence type="ECO:0000256" key="3">
    <source>
        <dbReference type="ARBA" id="ARBA00022658"/>
    </source>
</evidence>
<feature type="domain" description="FYVE-type" evidence="12">
    <location>
        <begin position="673"/>
        <end position="737"/>
    </location>
</feature>
<dbReference type="AlphaFoldDB" id="K5W5W6"/>
<dbReference type="eggNOG" id="KOG1729">
    <property type="taxonomic scope" value="Eukaryota"/>
</dbReference>
<feature type="compositionally biased region" description="Gly residues" evidence="9">
    <location>
        <begin position="966"/>
        <end position="985"/>
    </location>
</feature>
<dbReference type="InterPro" id="IPR035899">
    <property type="entry name" value="DBL_dom_sf"/>
</dbReference>
<dbReference type="Gene3D" id="2.30.29.30">
    <property type="entry name" value="Pleckstrin-homology domain (PH domain)/Phosphotyrosine-binding domain (PTB)"/>
    <property type="match status" value="1"/>
</dbReference>
<evidence type="ECO:0000256" key="8">
    <source>
        <dbReference type="PROSITE-ProRule" id="PRU00091"/>
    </source>
</evidence>
<dbReference type="SMART" id="SM00233">
    <property type="entry name" value="PH"/>
    <property type="match status" value="1"/>
</dbReference>
<evidence type="ECO:0000259" key="10">
    <source>
        <dbReference type="PROSITE" id="PS50003"/>
    </source>
</evidence>
<dbReference type="Proteomes" id="UP000008493">
    <property type="component" value="Unassembled WGS sequence"/>
</dbReference>
<evidence type="ECO:0000256" key="1">
    <source>
        <dbReference type="ARBA" id="ARBA00004245"/>
    </source>
</evidence>
<keyword evidence="5 8" id="KW-0863">Zinc-finger</keyword>
<feature type="domain" description="DH" evidence="11">
    <location>
        <begin position="175"/>
        <end position="374"/>
    </location>
</feature>
<feature type="compositionally biased region" description="Basic and acidic residues" evidence="9">
    <location>
        <begin position="469"/>
        <end position="481"/>
    </location>
</feature>
<evidence type="ECO:0000256" key="6">
    <source>
        <dbReference type="ARBA" id="ARBA00022833"/>
    </source>
</evidence>
<sequence length="1014" mass="111956">MIRRKIAYCGQLKRLRVRPSPCLDQPSYPEKTFNVIDLNAVNIPHHMAASASADPVFPAHSSTVSFPASESPSQAAVQLQPSSLIRPFRRISMPSCPSALYRNSVVSVSSFQSFAGAEEFRPAVSISPSKPNVRLTKPVPVNAGRSRPLFIESPKRHSAKCSTNIRPANDAKVLKRKQVIDEFYDTEKSYVNGLDLIYSHFLTPVITSLETSTPLLDRSSLTSLFSNFVDIWNLHQSFFSALTEHFGQHSATSSPLASVLLSHFPYLSLYNPFITAFPSMISTLSDLITPPSPNCPNVSYSHAFATFISTQELDPRCGKLKLRDWLLTIVQRCPRYLLLLKDLIKYTEEEDSEYKRLESALALVTKITSTLDSSLHTHAQILSLLTLQRSTTGLPFQLIEPGRALLKRGPLLQIESKSAPREREFLLFSDYFIWLANEETEGTWNLGWSASTANGSVPNSPVKPTQAPRESRGEREARSSDPFDNNEVSLKFYEEQSNRVPPARKSLHPPPPVPRRFASTGEERWIFKGQVSLVDIEATLVSSREPGDERRFEVLSPEGSFILYASSENERESWVSEIRQAKVQRLASLNMTNPNSTLTSSSSTNHVRRSLQALPFHPSDDRIATLRAGQSVNEITQLSTQANEKANGQDEGIKRSERRKKVDHWVPAIWIPDERTESCMRCGISFNWRRRRHHCRLCGRCVCAACSGRTFFIADRTAKEISSKPARSCEACYETVFPLVDPLPGSATSANSSSFLSASFLSSSTSMLSQPSSNDTISSLSLLPSWLSMPSLPTSSSQPQALMLDMNLTGNNDNTPIATSTIPGPDISAQITEGREIEEGRRGRIRLKSLSRPKSYHQILEDFQNVQPGRHHVPQHVPPNLLIDSTIEENSESAASKGGGGRANGQNDSIDLTSTPVMNLQSQTPVPSPTRRKEDTARRSKRFSLPAVALHTANVTTRATSVSSGLGNGSGGNGNTRTSGSGGVGIRNENETKSNQTGAMGRLRRLSLVPGMRN</sequence>
<evidence type="ECO:0000259" key="12">
    <source>
        <dbReference type="PROSITE" id="PS50178"/>
    </source>
</evidence>
<comment type="subcellular location">
    <subcellularLocation>
        <location evidence="1">Cytoplasm</location>
        <location evidence="1">Cytoskeleton</location>
    </subcellularLocation>
</comment>
<dbReference type="GO" id="GO:0005737">
    <property type="term" value="C:cytoplasm"/>
    <property type="evidence" value="ECO:0007669"/>
    <property type="project" value="TreeGrafter"/>
</dbReference>
<dbReference type="HOGENOM" id="CLU_005251_0_0_1"/>
<feature type="region of interest" description="Disordered" evidence="9">
    <location>
        <begin position="889"/>
        <end position="946"/>
    </location>
</feature>
<dbReference type="InterPro" id="IPR051092">
    <property type="entry name" value="FYVE_RhoGEF_PH"/>
</dbReference>
<keyword evidence="3" id="KW-0344">Guanine-nucleotide releasing factor</keyword>
<dbReference type="InterPro" id="IPR011993">
    <property type="entry name" value="PH-like_dom_sf"/>
</dbReference>
<dbReference type="EMBL" id="JH971387">
    <property type="protein sequence ID" value="EKM82219.1"/>
    <property type="molecule type" value="Genomic_DNA"/>
</dbReference>
<dbReference type="InterPro" id="IPR011011">
    <property type="entry name" value="Znf_FYVE_PHD"/>
</dbReference>
<feature type="domain" description="PH" evidence="10">
    <location>
        <begin position="404"/>
        <end position="583"/>
    </location>
</feature>
<dbReference type="RefSeq" id="XP_007327923.1">
    <property type="nucleotide sequence ID" value="XM_007327861.1"/>
</dbReference>
<feature type="compositionally biased region" description="Polar residues" evidence="9">
    <location>
        <begin position="453"/>
        <end position="463"/>
    </location>
</feature>
<gene>
    <name evidence="13" type="ORF">AGABI1DRAFT_126553</name>
</gene>
<dbReference type="InterPro" id="IPR000219">
    <property type="entry name" value="DH_dom"/>
</dbReference>
<protein>
    <recommendedName>
        <fullName evidence="15">FYVE-type domain-containing protein</fullName>
    </recommendedName>
</protein>
<name>K5W5W6_AGABU</name>
<feature type="region of interest" description="Disordered" evidence="9">
    <location>
        <begin position="453"/>
        <end position="515"/>
    </location>
</feature>
<dbReference type="SMART" id="SM00325">
    <property type="entry name" value="RhoGEF"/>
    <property type="match status" value="1"/>
</dbReference>
<feature type="compositionally biased region" description="Polar residues" evidence="9">
    <location>
        <begin position="904"/>
        <end position="925"/>
    </location>
</feature>
<keyword evidence="7" id="KW-0206">Cytoskeleton</keyword>
<keyword evidence="6" id="KW-0862">Zinc</keyword>
<dbReference type="Pfam" id="PF01363">
    <property type="entry name" value="FYVE"/>
    <property type="match status" value="1"/>
</dbReference>
<keyword evidence="14" id="KW-1185">Reference proteome</keyword>
<dbReference type="SMART" id="SM00064">
    <property type="entry name" value="FYVE"/>
    <property type="match status" value="1"/>
</dbReference>